<dbReference type="Proteomes" id="UP001456524">
    <property type="component" value="Unassembled WGS sequence"/>
</dbReference>
<protein>
    <submittedName>
        <fullName evidence="3">Uncharacterized protein</fullName>
    </submittedName>
</protein>
<evidence type="ECO:0000313" key="3">
    <source>
        <dbReference type="EMBL" id="KAK8173431.1"/>
    </source>
</evidence>
<comment type="caution">
    <text evidence="3">The sequence shown here is derived from an EMBL/GenBank/DDBJ whole genome shotgun (WGS) entry which is preliminary data.</text>
</comment>
<proteinExistence type="predicted"/>
<feature type="region of interest" description="Disordered" evidence="1">
    <location>
        <begin position="81"/>
        <end position="120"/>
    </location>
</feature>
<evidence type="ECO:0000313" key="4">
    <source>
        <dbReference type="Proteomes" id="UP001456524"/>
    </source>
</evidence>
<evidence type="ECO:0000256" key="1">
    <source>
        <dbReference type="SAM" id="MobiDB-lite"/>
    </source>
</evidence>
<evidence type="ECO:0000256" key="2">
    <source>
        <dbReference type="SAM" id="SignalP"/>
    </source>
</evidence>
<feature type="chain" id="PRO_5046027019" evidence="2">
    <location>
        <begin position="27"/>
        <end position="153"/>
    </location>
</feature>
<reference evidence="3 4" key="1">
    <citation type="journal article" date="2022" name="G3 (Bethesda)">
        <title>Enemy or ally: a genomic approach to elucidate the lifestyle of Phyllosticta citrichinaensis.</title>
        <authorList>
            <person name="Buijs V.A."/>
            <person name="Groenewald J.Z."/>
            <person name="Haridas S."/>
            <person name="LaButti K.M."/>
            <person name="Lipzen A."/>
            <person name="Martin F.M."/>
            <person name="Barry K."/>
            <person name="Grigoriev I.V."/>
            <person name="Crous P.W."/>
            <person name="Seidl M.F."/>
        </authorList>
    </citation>
    <scope>NUCLEOTIDE SEQUENCE [LARGE SCALE GENOMIC DNA]</scope>
    <source>
        <strain evidence="3 4">CBS 129764</strain>
    </source>
</reference>
<accession>A0ABR1XZ25</accession>
<feature type="compositionally biased region" description="Polar residues" evidence="1">
    <location>
        <begin position="103"/>
        <end position="120"/>
    </location>
</feature>
<feature type="region of interest" description="Disordered" evidence="1">
    <location>
        <begin position="32"/>
        <end position="58"/>
    </location>
</feature>
<keyword evidence="4" id="KW-1185">Reference proteome</keyword>
<keyword evidence="2" id="KW-0732">Signal</keyword>
<gene>
    <name evidence="3" type="ORF">IWX90DRAFT_140963</name>
</gene>
<feature type="signal peptide" evidence="2">
    <location>
        <begin position="1"/>
        <end position="26"/>
    </location>
</feature>
<feature type="compositionally biased region" description="Pro residues" evidence="1">
    <location>
        <begin position="81"/>
        <end position="96"/>
    </location>
</feature>
<name>A0ABR1XZ25_9PEZI</name>
<organism evidence="3 4">
    <name type="scientific">Phyllosticta citrichinensis</name>
    <dbReference type="NCBI Taxonomy" id="1130410"/>
    <lineage>
        <taxon>Eukaryota</taxon>
        <taxon>Fungi</taxon>
        <taxon>Dikarya</taxon>
        <taxon>Ascomycota</taxon>
        <taxon>Pezizomycotina</taxon>
        <taxon>Dothideomycetes</taxon>
        <taxon>Dothideomycetes incertae sedis</taxon>
        <taxon>Botryosphaeriales</taxon>
        <taxon>Phyllostictaceae</taxon>
        <taxon>Phyllosticta</taxon>
    </lineage>
</organism>
<dbReference type="EMBL" id="JBBWUH010000003">
    <property type="protein sequence ID" value="KAK8173431.1"/>
    <property type="molecule type" value="Genomic_DNA"/>
</dbReference>
<sequence length="153" mass="16812">MSPSSRPKRLVLIWTVWQLCCFTCSPSSPPDVAGATRSPPLMSSEPLQSCKHPPHQRRSFHAGLEYASQLCFENSPLFDPLPPPVTGPTPSSPPAYPVISLPDSDQNHPQAETKSPSQLHSTHFDPVFNHSAIVLGRKSLGLWVHDRLTDLDS</sequence>